<dbReference type="AlphaFoldDB" id="A0A0K0DG53"/>
<accession>A0A0K0DG53</accession>
<reference evidence="2" key="1">
    <citation type="submission" date="2012-09" db="EMBL/GenBank/DDBJ databases">
        <authorList>
            <person name="Martin A.A."/>
        </authorList>
    </citation>
    <scope>NUCLEOTIDE SEQUENCE</scope>
</reference>
<feature type="signal peptide" evidence="1">
    <location>
        <begin position="1"/>
        <end position="18"/>
    </location>
</feature>
<proteinExistence type="predicted"/>
<keyword evidence="1" id="KW-0732">Signal</keyword>
<evidence type="ECO:0000256" key="1">
    <source>
        <dbReference type="SAM" id="SignalP"/>
    </source>
</evidence>
<keyword evidence="2" id="KW-1185">Reference proteome</keyword>
<evidence type="ECO:0000313" key="2">
    <source>
        <dbReference type="Proteomes" id="UP000035642"/>
    </source>
</evidence>
<feature type="chain" id="PRO_5005326770" evidence="1">
    <location>
        <begin position="19"/>
        <end position="92"/>
    </location>
</feature>
<sequence length="92" mass="10526">MIRLLLLSFLAVVPIVSSILSSYNNGQLMGLLESSQAAADSYPEWALQSSKTVKKYDRNCFFSPVQCMLSFNHAQEHPIVFTENGKRFYYRK</sequence>
<protein>
    <submittedName>
        <fullName evidence="3">Exported protein</fullName>
    </submittedName>
</protein>
<reference evidence="3" key="2">
    <citation type="submission" date="2017-02" db="UniProtKB">
        <authorList>
            <consortium name="WormBaseParasite"/>
        </authorList>
    </citation>
    <scope>IDENTIFICATION</scope>
</reference>
<evidence type="ECO:0000313" key="3">
    <source>
        <dbReference type="WBParaSite" id="ACAC_0001001601-mRNA-1"/>
    </source>
</evidence>
<name>A0A0K0DG53_ANGCA</name>
<dbReference type="WBParaSite" id="ACAC_0001001601-mRNA-1">
    <property type="protein sequence ID" value="ACAC_0001001601-mRNA-1"/>
    <property type="gene ID" value="ACAC_0001001601"/>
</dbReference>
<organism evidence="2 3">
    <name type="scientific">Angiostrongylus cantonensis</name>
    <name type="common">Rat lungworm</name>
    <dbReference type="NCBI Taxonomy" id="6313"/>
    <lineage>
        <taxon>Eukaryota</taxon>
        <taxon>Metazoa</taxon>
        <taxon>Ecdysozoa</taxon>
        <taxon>Nematoda</taxon>
        <taxon>Chromadorea</taxon>
        <taxon>Rhabditida</taxon>
        <taxon>Rhabditina</taxon>
        <taxon>Rhabditomorpha</taxon>
        <taxon>Strongyloidea</taxon>
        <taxon>Metastrongylidae</taxon>
        <taxon>Angiostrongylus</taxon>
    </lineage>
</organism>
<dbReference type="Proteomes" id="UP000035642">
    <property type="component" value="Unassembled WGS sequence"/>
</dbReference>